<dbReference type="InterPro" id="IPR000086">
    <property type="entry name" value="NUDIX_hydrolase_dom"/>
</dbReference>
<dbReference type="PANTHER" id="PTHR11839">
    <property type="entry name" value="UDP/ADP-SUGAR PYROPHOSPHATASE"/>
    <property type="match status" value="1"/>
</dbReference>
<reference evidence="4 5" key="1">
    <citation type="submission" date="2023-04" db="EMBL/GenBank/DDBJ databases">
        <title>Klugiella caeni sp. nov. isolated from the sludge of biochemical tank.</title>
        <authorList>
            <person name="Geng K."/>
        </authorList>
    </citation>
    <scope>NUCLEOTIDE SEQUENCE [LARGE SCALE GENOMIC DNA]</scope>
    <source>
        <strain evidence="4 5">YN-L-19</strain>
    </source>
</reference>
<evidence type="ECO:0000313" key="4">
    <source>
        <dbReference type="EMBL" id="MDI2098335.1"/>
    </source>
</evidence>
<protein>
    <submittedName>
        <fullName evidence="4">NUDIX hydrolase</fullName>
        <ecNumber evidence="4">3.6.-.-</ecNumber>
    </submittedName>
</protein>
<dbReference type="GO" id="GO:0005829">
    <property type="term" value="C:cytosol"/>
    <property type="evidence" value="ECO:0007669"/>
    <property type="project" value="TreeGrafter"/>
</dbReference>
<dbReference type="AlphaFoldDB" id="A0AAW6T8B0"/>
<dbReference type="Gene3D" id="3.90.79.10">
    <property type="entry name" value="Nucleoside Triphosphate Pyrophosphohydrolase"/>
    <property type="match status" value="1"/>
</dbReference>
<dbReference type="GO" id="GO:0019693">
    <property type="term" value="P:ribose phosphate metabolic process"/>
    <property type="evidence" value="ECO:0007669"/>
    <property type="project" value="TreeGrafter"/>
</dbReference>
<keyword evidence="5" id="KW-1185">Reference proteome</keyword>
<dbReference type="Pfam" id="PF00293">
    <property type="entry name" value="NUDIX"/>
    <property type="match status" value="1"/>
</dbReference>
<feature type="region of interest" description="Disordered" evidence="2">
    <location>
        <begin position="1"/>
        <end position="49"/>
    </location>
</feature>
<evidence type="ECO:0000256" key="2">
    <source>
        <dbReference type="SAM" id="MobiDB-lite"/>
    </source>
</evidence>
<keyword evidence="1 4" id="KW-0378">Hydrolase</keyword>
<dbReference type="PANTHER" id="PTHR11839:SF31">
    <property type="entry name" value="ADP-RIBOSE PYROPHOSPHATASE"/>
    <property type="match status" value="1"/>
</dbReference>
<evidence type="ECO:0000313" key="5">
    <source>
        <dbReference type="Proteomes" id="UP001321506"/>
    </source>
</evidence>
<accession>A0AAW6T8B0</accession>
<dbReference type="CDD" id="cd24158">
    <property type="entry name" value="NUDIX_ADPRase_Rv1700"/>
    <property type="match status" value="1"/>
</dbReference>
<sequence length="273" mass="29155">MADRADSTGKGPTGVEAPAGEEGTASFDESQAVEGAAAPGTEPEGTRADDGVLVADASAEPLIADEAWPVEVVEHERAFEGMVWNIDRDRFMYRDSGLVREYMAHPGAVAVLAIDEHDRVLLVQQYRHAARARLWELPAGLLDVDGEDPLEAAKRELAEEVDHEATQWEPLISSLPSPGGSNEAITVYLATGLSETSESFDREHEEADLTVRWVPLDEAVQAVLEGRVRNGILQTALLAAQARGLGSGRFSGGDARDGVERGVEGYGGDAGRV</sequence>
<dbReference type="EC" id="3.6.-.-" evidence="4"/>
<dbReference type="PROSITE" id="PS51462">
    <property type="entry name" value="NUDIX"/>
    <property type="match status" value="1"/>
</dbReference>
<evidence type="ECO:0000256" key="1">
    <source>
        <dbReference type="ARBA" id="ARBA00022801"/>
    </source>
</evidence>
<dbReference type="RefSeq" id="WP_281488075.1">
    <property type="nucleotide sequence ID" value="NZ_JASATX010000001.1"/>
</dbReference>
<evidence type="ECO:0000259" key="3">
    <source>
        <dbReference type="PROSITE" id="PS51462"/>
    </source>
</evidence>
<organism evidence="4 5">
    <name type="scientific">Ruicaihuangia caeni</name>
    <dbReference type="NCBI Taxonomy" id="3042517"/>
    <lineage>
        <taxon>Bacteria</taxon>
        <taxon>Bacillati</taxon>
        <taxon>Actinomycetota</taxon>
        <taxon>Actinomycetes</taxon>
        <taxon>Micrococcales</taxon>
        <taxon>Microbacteriaceae</taxon>
        <taxon>Ruicaihuangia</taxon>
    </lineage>
</organism>
<dbReference type="GO" id="GO:0006753">
    <property type="term" value="P:nucleoside phosphate metabolic process"/>
    <property type="evidence" value="ECO:0007669"/>
    <property type="project" value="TreeGrafter"/>
</dbReference>
<dbReference type="EMBL" id="JASATX010000001">
    <property type="protein sequence ID" value="MDI2098335.1"/>
    <property type="molecule type" value="Genomic_DNA"/>
</dbReference>
<comment type="caution">
    <text evidence="4">The sequence shown here is derived from an EMBL/GenBank/DDBJ whole genome shotgun (WGS) entry which is preliminary data.</text>
</comment>
<feature type="domain" description="Nudix hydrolase" evidence="3">
    <location>
        <begin position="103"/>
        <end position="241"/>
    </location>
</feature>
<gene>
    <name evidence="4" type="ORF">QF206_05070</name>
</gene>
<dbReference type="Proteomes" id="UP001321506">
    <property type="component" value="Unassembled WGS sequence"/>
</dbReference>
<dbReference type="SUPFAM" id="SSF55811">
    <property type="entry name" value="Nudix"/>
    <property type="match status" value="1"/>
</dbReference>
<dbReference type="GO" id="GO:0016787">
    <property type="term" value="F:hydrolase activity"/>
    <property type="evidence" value="ECO:0007669"/>
    <property type="project" value="UniProtKB-KW"/>
</dbReference>
<dbReference type="InterPro" id="IPR015797">
    <property type="entry name" value="NUDIX_hydrolase-like_dom_sf"/>
</dbReference>
<name>A0AAW6T8B0_9MICO</name>
<proteinExistence type="predicted"/>